<feature type="compositionally biased region" description="Polar residues" evidence="1">
    <location>
        <begin position="1"/>
        <end position="33"/>
    </location>
</feature>
<keyword evidence="3" id="KW-1185">Reference proteome</keyword>
<organism evidence="2 3">
    <name type="scientific">Microthlaspi erraticum</name>
    <dbReference type="NCBI Taxonomy" id="1685480"/>
    <lineage>
        <taxon>Eukaryota</taxon>
        <taxon>Viridiplantae</taxon>
        <taxon>Streptophyta</taxon>
        <taxon>Embryophyta</taxon>
        <taxon>Tracheophyta</taxon>
        <taxon>Spermatophyta</taxon>
        <taxon>Magnoliopsida</taxon>
        <taxon>eudicotyledons</taxon>
        <taxon>Gunneridae</taxon>
        <taxon>Pentapetalae</taxon>
        <taxon>rosids</taxon>
        <taxon>malvids</taxon>
        <taxon>Brassicales</taxon>
        <taxon>Brassicaceae</taxon>
        <taxon>Coluteocarpeae</taxon>
        <taxon>Microthlaspi</taxon>
    </lineage>
</organism>
<dbReference type="AlphaFoldDB" id="A0A6D2L7R1"/>
<comment type="caution">
    <text evidence="2">The sequence shown here is derived from an EMBL/GenBank/DDBJ whole genome shotgun (WGS) entry which is preliminary data.</text>
</comment>
<gene>
    <name evidence="2" type="ORF">MERR_LOCUS48123</name>
</gene>
<dbReference type="Proteomes" id="UP000467841">
    <property type="component" value="Unassembled WGS sequence"/>
</dbReference>
<accession>A0A6D2L7R1</accession>
<feature type="region of interest" description="Disordered" evidence="1">
    <location>
        <begin position="1"/>
        <end position="70"/>
    </location>
</feature>
<feature type="compositionally biased region" description="Polar residues" evidence="1">
    <location>
        <begin position="171"/>
        <end position="182"/>
    </location>
</feature>
<evidence type="ECO:0000256" key="1">
    <source>
        <dbReference type="SAM" id="MobiDB-lite"/>
    </source>
</evidence>
<sequence>MDTIRSQTQGSNSQNSIPSDQITSNISSSQTADASRDQIAPNVGSRQTANTSNTPITSATASTGVQLSTPPRVEPVVINLATPVATPSPILPNLGSHTIERPLSRVWVRSEDPPTTVTPQSRTIPVRPASATLERHERRLAESRNITSPPPRTQLDFSTIYASGIPQAQFVTPSRPQVSQTFGPPPSSPPVGINNTSSHPSETRAQPNVPLSSPPPGPPGTDPARPRWFGASAFASSSQAMPQFENQLGATYGSQPSATAREHVNGNYQQFPSSNGQPNRAQFLISTE</sequence>
<feature type="compositionally biased region" description="Polar residues" evidence="1">
    <location>
        <begin position="44"/>
        <end position="69"/>
    </location>
</feature>
<evidence type="ECO:0000313" key="3">
    <source>
        <dbReference type="Proteomes" id="UP000467841"/>
    </source>
</evidence>
<feature type="compositionally biased region" description="Pro residues" evidence="1">
    <location>
        <begin position="212"/>
        <end position="221"/>
    </location>
</feature>
<proteinExistence type="predicted"/>
<feature type="region of interest" description="Disordered" evidence="1">
    <location>
        <begin position="171"/>
        <end position="228"/>
    </location>
</feature>
<feature type="compositionally biased region" description="Polar residues" evidence="1">
    <location>
        <begin position="193"/>
        <end position="206"/>
    </location>
</feature>
<protein>
    <submittedName>
        <fullName evidence="2">Uncharacterized protein</fullName>
    </submittedName>
</protein>
<reference evidence="2" key="1">
    <citation type="submission" date="2020-01" db="EMBL/GenBank/DDBJ databases">
        <authorList>
            <person name="Mishra B."/>
        </authorList>
    </citation>
    <scope>NUCLEOTIDE SEQUENCE [LARGE SCALE GENOMIC DNA]</scope>
</reference>
<name>A0A6D2L7R1_9BRAS</name>
<dbReference type="EMBL" id="CACVBM020001840">
    <property type="protein sequence ID" value="CAA7060887.1"/>
    <property type="molecule type" value="Genomic_DNA"/>
</dbReference>
<evidence type="ECO:0000313" key="2">
    <source>
        <dbReference type="EMBL" id="CAA7060887.1"/>
    </source>
</evidence>